<feature type="transmembrane region" description="Helical" evidence="6">
    <location>
        <begin position="246"/>
        <end position="269"/>
    </location>
</feature>
<keyword evidence="6" id="KW-1133">Transmembrane helix</keyword>
<evidence type="ECO:0000256" key="1">
    <source>
        <dbReference type="ARBA" id="ARBA00000085"/>
    </source>
</evidence>
<keyword evidence="9" id="KW-1185">Reference proteome</keyword>
<dbReference type="SUPFAM" id="SSF47384">
    <property type="entry name" value="Homodimeric domain of signal transducing histidine kinase"/>
    <property type="match status" value="1"/>
</dbReference>
<dbReference type="SMART" id="SM00387">
    <property type="entry name" value="HATPase_c"/>
    <property type="match status" value="1"/>
</dbReference>
<dbReference type="Gene3D" id="2.60.40.2380">
    <property type="match status" value="1"/>
</dbReference>
<dbReference type="SUPFAM" id="SSF55874">
    <property type="entry name" value="ATPase domain of HSP90 chaperone/DNA topoisomerase II/histidine kinase"/>
    <property type="match status" value="1"/>
</dbReference>
<dbReference type="Pfam" id="PF02518">
    <property type="entry name" value="HATPase_c"/>
    <property type="match status" value="1"/>
</dbReference>
<sequence length="653" mass="76657">MITERNFSIIEDPSCSFTYEHFTDPVKYSLLTFPQKQKLYNDNPASAYWINTDIQFKAYQKTKWILEVLAIHTEEIDLYLFEDGKLIQSRKTGEKYSFYERDYPTKNIIFDLPFKANHNYQLLLRLKSQHHIPFQFKIRSQQYFSYYSTHEYLYLGIYYGILLIITLYNALIYTSTKEKVYLYYVIYVLTAILLSLTEDGFGFQFIWKNYPEVIPYLYKYIAPSLFLCSSVFYFDSFMGLKRRFPVIRLVVFGTVAIYFLFFSLNFIYIKFNFPSYIFYAIPFLVVLCCTLYMAIRSYYPARIFIIAYTFICVSIIIKILQVLSIVKPNILTTYSFNYGITFEVVLLSFALADRFRTIKREKERAQKAMIQELKENQLLKDQLILEYKKNEALNEKATKELEAQVAERTRELQEKNIELDTFVFKASHDIKGPLKSIIALTKIGMKDIQDPAAEPYMQHILKSSEKLDKLLFDLLSITKVKKTNLIYEIIDFSVLVEDAISSFKNFPEFSSMVFDIQINEAIKFYSDKNLIKSIIQNLIENPIKYRDLNKYESFLKIKIECDDEEARLIFTDNGLGIAPEYHTKIFDMFCKANENSNGTGLGLYIVKIALEKLNGKVTLQSEPGEGSCFSVVIPNPKKNNTSEEYEEIIHHKN</sequence>
<proteinExistence type="predicted"/>
<dbReference type="STRING" id="153721.MYP_2448"/>
<dbReference type="GO" id="GO:0007234">
    <property type="term" value="P:osmosensory signaling via phosphorelay pathway"/>
    <property type="evidence" value="ECO:0007669"/>
    <property type="project" value="TreeGrafter"/>
</dbReference>
<dbReference type="InterPro" id="IPR050351">
    <property type="entry name" value="BphY/WalK/GraS-like"/>
</dbReference>
<dbReference type="InterPro" id="IPR036890">
    <property type="entry name" value="HATPase_C_sf"/>
</dbReference>
<comment type="catalytic activity">
    <reaction evidence="1">
        <text>ATP + protein L-histidine = ADP + protein N-phospho-L-histidine.</text>
        <dbReference type="EC" id="2.7.13.3"/>
    </reaction>
</comment>
<dbReference type="Pfam" id="PF07696">
    <property type="entry name" value="7TMR-DISMED2"/>
    <property type="match status" value="1"/>
</dbReference>
<dbReference type="GO" id="GO:0030295">
    <property type="term" value="F:protein kinase activator activity"/>
    <property type="evidence" value="ECO:0007669"/>
    <property type="project" value="TreeGrafter"/>
</dbReference>
<dbReference type="Pfam" id="PF07695">
    <property type="entry name" value="7TMR-DISM_7TM"/>
    <property type="match status" value="1"/>
</dbReference>
<keyword evidence="6" id="KW-0812">Transmembrane</keyword>
<evidence type="ECO:0000256" key="5">
    <source>
        <dbReference type="SAM" id="Coils"/>
    </source>
</evidence>
<dbReference type="InterPro" id="IPR011623">
    <property type="entry name" value="7TMR_DISM_rcpt_extracell_dom1"/>
</dbReference>
<dbReference type="EC" id="2.7.13.3" evidence="2"/>
<comment type="caution">
    <text evidence="8">The sequence shown here is derived from an EMBL/GenBank/DDBJ whole genome shotgun (WGS) entry which is preliminary data.</text>
</comment>
<gene>
    <name evidence="8" type="ORF">MYP_2448</name>
</gene>
<evidence type="ECO:0000259" key="7">
    <source>
        <dbReference type="PROSITE" id="PS50109"/>
    </source>
</evidence>
<protein>
    <recommendedName>
        <fullName evidence="2">histidine kinase</fullName>
        <ecNumber evidence="2">2.7.13.3</ecNumber>
    </recommendedName>
</protein>
<feature type="transmembrane region" description="Helical" evidence="6">
    <location>
        <begin position="217"/>
        <end position="234"/>
    </location>
</feature>
<dbReference type="InterPro" id="IPR005467">
    <property type="entry name" value="His_kinase_dom"/>
</dbReference>
<dbReference type="eggNOG" id="COG4251">
    <property type="taxonomic scope" value="Bacteria"/>
</dbReference>
<dbReference type="InterPro" id="IPR036097">
    <property type="entry name" value="HisK_dim/P_sf"/>
</dbReference>
<feature type="transmembrane region" description="Helical" evidence="6">
    <location>
        <begin position="335"/>
        <end position="352"/>
    </location>
</feature>
<dbReference type="InterPro" id="IPR004358">
    <property type="entry name" value="Sig_transdc_His_kin-like_C"/>
</dbReference>
<keyword evidence="6" id="KW-0472">Membrane</keyword>
<dbReference type="PROSITE" id="PS50109">
    <property type="entry name" value="HIS_KIN"/>
    <property type="match status" value="1"/>
</dbReference>
<dbReference type="Proteomes" id="UP000030185">
    <property type="component" value="Unassembled WGS sequence"/>
</dbReference>
<dbReference type="GO" id="GO:0000156">
    <property type="term" value="F:phosphorelay response regulator activity"/>
    <property type="evidence" value="ECO:0007669"/>
    <property type="project" value="TreeGrafter"/>
</dbReference>
<feature type="transmembrane region" description="Helical" evidence="6">
    <location>
        <begin position="180"/>
        <end position="197"/>
    </location>
</feature>
<dbReference type="GO" id="GO:0000155">
    <property type="term" value="F:phosphorelay sensor kinase activity"/>
    <property type="evidence" value="ECO:0007669"/>
    <property type="project" value="InterPro"/>
</dbReference>
<evidence type="ECO:0000256" key="2">
    <source>
        <dbReference type="ARBA" id="ARBA00012438"/>
    </source>
</evidence>
<keyword evidence="3" id="KW-0808">Transferase</keyword>
<evidence type="ECO:0000313" key="8">
    <source>
        <dbReference type="EMBL" id="GAL85219.1"/>
    </source>
</evidence>
<feature type="coiled-coil region" evidence="5">
    <location>
        <begin position="362"/>
        <end position="418"/>
    </location>
</feature>
<evidence type="ECO:0000256" key="6">
    <source>
        <dbReference type="SAM" id="Phobius"/>
    </source>
</evidence>
<dbReference type="EMBL" id="BBLT01000004">
    <property type="protein sequence ID" value="GAL85219.1"/>
    <property type="molecule type" value="Genomic_DNA"/>
</dbReference>
<feature type="transmembrane region" description="Helical" evidence="6">
    <location>
        <begin position="152"/>
        <end position="173"/>
    </location>
</feature>
<dbReference type="RefSeq" id="WP_197060066.1">
    <property type="nucleotide sequence ID" value="NZ_BBLT01000004.1"/>
</dbReference>
<feature type="transmembrane region" description="Helical" evidence="6">
    <location>
        <begin position="302"/>
        <end position="323"/>
    </location>
</feature>
<dbReference type="PANTHER" id="PTHR42878">
    <property type="entry name" value="TWO-COMPONENT HISTIDINE KINASE"/>
    <property type="match status" value="1"/>
</dbReference>
<feature type="transmembrane region" description="Helical" evidence="6">
    <location>
        <begin position="275"/>
        <end position="295"/>
    </location>
</feature>
<evidence type="ECO:0000313" key="9">
    <source>
        <dbReference type="Proteomes" id="UP000030185"/>
    </source>
</evidence>
<dbReference type="AlphaFoldDB" id="A0A098LFF9"/>
<evidence type="ECO:0000256" key="3">
    <source>
        <dbReference type="ARBA" id="ARBA00022679"/>
    </source>
</evidence>
<dbReference type="PANTHER" id="PTHR42878:SF15">
    <property type="entry name" value="BACTERIOPHYTOCHROME"/>
    <property type="match status" value="1"/>
</dbReference>
<dbReference type="InterPro" id="IPR003594">
    <property type="entry name" value="HATPase_dom"/>
</dbReference>
<dbReference type="Gene3D" id="3.30.565.10">
    <property type="entry name" value="Histidine kinase-like ATPase, C-terminal domain"/>
    <property type="match status" value="1"/>
</dbReference>
<accession>A0A098LFF9</accession>
<feature type="domain" description="Histidine kinase" evidence="7">
    <location>
        <begin position="425"/>
        <end position="637"/>
    </location>
</feature>
<keyword evidence="4" id="KW-0418">Kinase</keyword>
<dbReference type="Gene3D" id="1.10.287.130">
    <property type="match status" value="1"/>
</dbReference>
<organism evidence="8 9">
    <name type="scientific">Sporocytophaga myxococcoides</name>
    <dbReference type="NCBI Taxonomy" id="153721"/>
    <lineage>
        <taxon>Bacteria</taxon>
        <taxon>Pseudomonadati</taxon>
        <taxon>Bacteroidota</taxon>
        <taxon>Cytophagia</taxon>
        <taxon>Cytophagales</taxon>
        <taxon>Cytophagaceae</taxon>
        <taxon>Sporocytophaga</taxon>
    </lineage>
</organism>
<keyword evidence="5" id="KW-0175">Coiled coil</keyword>
<reference evidence="8 9" key="1">
    <citation type="submission" date="2014-09" db="EMBL/GenBank/DDBJ databases">
        <title>Sporocytophaga myxococcoides PG-01 genome sequencing.</title>
        <authorList>
            <person name="Liu L."/>
            <person name="Gao P.J."/>
            <person name="Chen G.J."/>
            <person name="Wang L.S."/>
        </authorList>
    </citation>
    <scope>NUCLEOTIDE SEQUENCE [LARGE SCALE GENOMIC DNA]</scope>
    <source>
        <strain evidence="8 9">PG-01</strain>
    </source>
</reference>
<dbReference type="InterPro" id="IPR011622">
    <property type="entry name" value="7TMR_DISM_rcpt_extracell_dom2"/>
</dbReference>
<dbReference type="PRINTS" id="PR00344">
    <property type="entry name" value="BCTRLSENSOR"/>
</dbReference>
<evidence type="ECO:0000256" key="4">
    <source>
        <dbReference type="ARBA" id="ARBA00022777"/>
    </source>
</evidence>
<name>A0A098LFF9_9BACT</name>